<dbReference type="Proteomes" id="UP000239614">
    <property type="component" value="Unassembled WGS sequence"/>
</dbReference>
<sequence length="63" mass="7647">MHCELKDIEIELFDKKQRMGREVKIIRECSENYKVINGIKTFVPCKFRLNEKCLRLKYRIGNK</sequence>
<organism evidence="1 2">
    <name type="scientific">Clostridium thermopalmarium DSM 5974</name>
    <dbReference type="NCBI Taxonomy" id="1121340"/>
    <lineage>
        <taxon>Bacteria</taxon>
        <taxon>Bacillati</taxon>
        <taxon>Bacillota</taxon>
        <taxon>Clostridia</taxon>
        <taxon>Eubacteriales</taxon>
        <taxon>Clostridiaceae</taxon>
        <taxon>Clostridium</taxon>
    </lineage>
</organism>
<reference evidence="1 2" key="1">
    <citation type="submission" date="2018-03" db="EMBL/GenBank/DDBJ databases">
        <title>Genome sequence of Clostridium thermopalmarium DSM 5974.</title>
        <authorList>
            <person name="Poehlein A."/>
            <person name="Daniel R."/>
        </authorList>
    </citation>
    <scope>NUCLEOTIDE SEQUENCE [LARGE SCALE GENOMIC DNA]</scope>
    <source>
        <strain evidence="1 2">DSM 5974</strain>
    </source>
</reference>
<dbReference type="EMBL" id="PVXN01000053">
    <property type="protein sequence ID" value="PRR70904.1"/>
    <property type="molecule type" value="Genomic_DNA"/>
</dbReference>
<protein>
    <submittedName>
        <fullName evidence="1">Uncharacterized protein</fullName>
    </submittedName>
</protein>
<evidence type="ECO:0000313" key="2">
    <source>
        <dbReference type="Proteomes" id="UP000239614"/>
    </source>
</evidence>
<accession>A0A2T0APF2</accession>
<dbReference type="AlphaFoldDB" id="A0A2T0APF2"/>
<name>A0A2T0APF2_9CLOT</name>
<evidence type="ECO:0000313" key="1">
    <source>
        <dbReference type="EMBL" id="PRR70904.1"/>
    </source>
</evidence>
<comment type="caution">
    <text evidence="1">The sequence shown here is derived from an EMBL/GenBank/DDBJ whole genome shotgun (WGS) entry which is preliminary data.</text>
</comment>
<proteinExistence type="predicted"/>
<dbReference type="RefSeq" id="WP_106024531.1">
    <property type="nucleotide sequence ID" value="NZ_PVXN01000053.1"/>
</dbReference>
<gene>
    <name evidence="1" type="ORF">CPAL_19940</name>
</gene>
<keyword evidence="2" id="KW-1185">Reference proteome</keyword>